<evidence type="ECO:0000256" key="1">
    <source>
        <dbReference type="ARBA" id="ARBA00003540"/>
    </source>
</evidence>
<dbReference type="PANTHER" id="PTHR30558">
    <property type="entry name" value="EXBD MEMBRANE COMPONENT OF PMF-DRIVEN MACROMOLECULE IMPORT SYSTEM"/>
    <property type="match status" value="1"/>
</dbReference>
<feature type="compositionally biased region" description="Low complexity" evidence="13">
    <location>
        <begin position="1"/>
        <end position="10"/>
    </location>
</feature>
<dbReference type="AlphaFoldDB" id="A0A502DFC8"/>
<keyword evidence="7" id="KW-0997">Cell inner membrane</keyword>
<evidence type="ECO:0000256" key="9">
    <source>
        <dbReference type="ARBA" id="ARBA00022927"/>
    </source>
</evidence>
<comment type="subcellular location">
    <subcellularLocation>
        <location evidence="2">Cell inner membrane</location>
        <topology evidence="2">Single-pass type II membrane protein</topology>
    </subcellularLocation>
    <subcellularLocation>
        <location evidence="12">Cell membrane</location>
        <topology evidence="12">Single-pass type II membrane protein</topology>
    </subcellularLocation>
</comment>
<keyword evidence="10 14" id="KW-1133">Transmembrane helix</keyword>
<organism evidence="15 16">
    <name type="scientific">Variovorax guangxiensis</name>
    <dbReference type="NCBI Taxonomy" id="1775474"/>
    <lineage>
        <taxon>Bacteria</taxon>
        <taxon>Pseudomonadati</taxon>
        <taxon>Pseudomonadota</taxon>
        <taxon>Betaproteobacteria</taxon>
        <taxon>Burkholderiales</taxon>
        <taxon>Comamonadaceae</taxon>
        <taxon>Variovorax</taxon>
    </lineage>
</organism>
<evidence type="ECO:0000256" key="14">
    <source>
        <dbReference type="SAM" id="Phobius"/>
    </source>
</evidence>
<proteinExistence type="inferred from homology"/>
<comment type="caution">
    <text evidence="15">The sequence shown here is derived from an EMBL/GenBank/DDBJ whole genome shotgun (WGS) entry which is preliminary data.</text>
</comment>
<comment type="similarity">
    <text evidence="3 12">Belongs to the ExbD/TolR family.</text>
</comment>
<reference evidence="15 16" key="1">
    <citation type="journal article" date="2019" name="Environ. Microbiol.">
        <title>Species interactions and distinct microbial communities in high Arctic permafrost affected cryosols are associated with the CH4 and CO2 gas fluxes.</title>
        <authorList>
            <person name="Altshuler I."/>
            <person name="Hamel J."/>
            <person name="Turney S."/>
            <person name="Magnuson E."/>
            <person name="Levesque R."/>
            <person name="Greer C."/>
            <person name="Whyte L.G."/>
        </authorList>
    </citation>
    <scope>NUCLEOTIDE SEQUENCE [LARGE SCALE GENOMIC DNA]</scope>
    <source>
        <strain evidence="15 16">S06.C</strain>
    </source>
</reference>
<evidence type="ECO:0000256" key="11">
    <source>
        <dbReference type="ARBA" id="ARBA00023136"/>
    </source>
</evidence>
<keyword evidence="5 12" id="KW-0813">Transport</keyword>
<dbReference type="EMBL" id="RCZI01000006">
    <property type="protein sequence ID" value="TPG23873.1"/>
    <property type="molecule type" value="Genomic_DNA"/>
</dbReference>
<dbReference type="OrthoDB" id="9798629at2"/>
<evidence type="ECO:0000256" key="3">
    <source>
        <dbReference type="ARBA" id="ARBA00005811"/>
    </source>
</evidence>
<accession>A0A502DFC8</accession>
<evidence type="ECO:0000313" key="16">
    <source>
        <dbReference type="Proteomes" id="UP000319212"/>
    </source>
</evidence>
<name>A0A502DFC8_9BURK</name>
<dbReference type="GO" id="GO:0005886">
    <property type="term" value="C:plasma membrane"/>
    <property type="evidence" value="ECO:0007669"/>
    <property type="project" value="UniProtKB-SubCell"/>
</dbReference>
<dbReference type="RefSeq" id="WP_140844575.1">
    <property type="nucleotide sequence ID" value="NZ_RCZI01000006.1"/>
</dbReference>
<protein>
    <submittedName>
        <fullName evidence="15">Biopolymer transporter ExbD</fullName>
    </submittedName>
</protein>
<evidence type="ECO:0000256" key="13">
    <source>
        <dbReference type="SAM" id="MobiDB-lite"/>
    </source>
</evidence>
<sequence>MSFGRTSLGSGASGGRSTGGGGQRPMSDINVTPLVDVMLVLLVIFIITAPLMASSIRLDLPRTEGGKTGDVPKSVSVAVDAKGQVFVNDQPVTDDQLSERLAGAAAASRETEVQLRADQTVPYGRIVVLMGIANKAGLGRIGFVTEAPPTPSAR</sequence>
<evidence type="ECO:0000256" key="5">
    <source>
        <dbReference type="ARBA" id="ARBA00022448"/>
    </source>
</evidence>
<comment type="function">
    <text evidence="1">Involved in the TonB-dependent energy-dependent transport of various receptor-bound substrates.</text>
</comment>
<dbReference type="PANTHER" id="PTHR30558:SF12">
    <property type="entry name" value="BIOPOLYMER TRANSPORT PROTEIN EXBD"/>
    <property type="match status" value="1"/>
</dbReference>
<evidence type="ECO:0000256" key="10">
    <source>
        <dbReference type="ARBA" id="ARBA00022989"/>
    </source>
</evidence>
<dbReference type="GO" id="GO:0022857">
    <property type="term" value="F:transmembrane transporter activity"/>
    <property type="evidence" value="ECO:0007669"/>
    <property type="project" value="InterPro"/>
</dbReference>
<keyword evidence="11 14" id="KW-0472">Membrane</keyword>
<keyword evidence="8 12" id="KW-0812">Transmembrane</keyword>
<evidence type="ECO:0000256" key="8">
    <source>
        <dbReference type="ARBA" id="ARBA00022692"/>
    </source>
</evidence>
<evidence type="ECO:0000256" key="2">
    <source>
        <dbReference type="ARBA" id="ARBA00004249"/>
    </source>
</evidence>
<comment type="subunit">
    <text evidence="4">The accessory proteins ExbB and ExbD seem to form a complex with TonB.</text>
</comment>
<feature type="region of interest" description="Disordered" evidence="13">
    <location>
        <begin position="1"/>
        <end position="26"/>
    </location>
</feature>
<feature type="transmembrane region" description="Helical" evidence="14">
    <location>
        <begin position="34"/>
        <end position="53"/>
    </location>
</feature>
<gene>
    <name evidence="15" type="ORF">EAH82_18630</name>
</gene>
<evidence type="ECO:0000313" key="15">
    <source>
        <dbReference type="EMBL" id="TPG23873.1"/>
    </source>
</evidence>
<keyword evidence="9 12" id="KW-0653">Protein transport</keyword>
<dbReference type="Pfam" id="PF02472">
    <property type="entry name" value="ExbD"/>
    <property type="match status" value="1"/>
</dbReference>
<keyword evidence="6" id="KW-1003">Cell membrane</keyword>
<dbReference type="Proteomes" id="UP000319212">
    <property type="component" value="Unassembled WGS sequence"/>
</dbReference>
<evidence type="ECO:0000256" key="12">
    <source>
        <dbReference type="RuleBase" id="RU003879"/>
    </source>
</evidence>
<feature type="compositionally biased region" description="Gly residues" evidence="13">
    <location>
        <begin position="11"/>
        <end position="23"/>
    </location>
</feature>
<evidence type="ECO:0000256" key="7">
    <source>
        <dbReference type="ARBA" id="ARBA00022519"/>
    </source>
</evidence>
<evidence type="ECO:0000256" key="6">
    <source>
        <dbReference type="ARBA" id="ARBA00022475"/>
    </source>
</evidence>
<evidence type="ECO:0000256" key="4">
    <source>
        <dbReference type="ARBA" id="ARBA00011471"/>
    </source>
</evidence>
<dbReference type="InterPro" id="IPR003400">
    <property type="entry name" value="ExbD"/>
</dbReference>
<dbReference type="Gene3D" id="3.30.420.270">
    <property type="match status" value="1"/>
</dbReference>
<dbReference type="GO" id="GO:0015031">
    <property type="term" value="P:protein transport"/>
    <property type="evidence" value="ECO:0007669"/>
    <property type="project" value="UniProtKB-KW"/>
</dbReference>